<dbReference type="EMBL" id="CAMGYJ010000007">
    <property type="protein sequence ID" value="CAI0442461.1"/>
    <property type="molecule type" value="Genomic_DNA"/>
</dbReference>
<evidence type="ECO:0008006" key="3">
    <source>
        <dbReference type="Google" id="ProtNLM"/>
    </source>
</evidence>
<reference evidence="1" key="1">
    <citation type="submission" date="2022-08" db="EMBL/GenBank/DDBJ databases">
        <authorList>
            <person name="Gutierrez-Valencia J."/>
        </authorList>
    </citation>
    <scope>NUCLEOTIDE SEQUENCE</scope>
</reference>
<proteinExistence type="predicted"/>
<keyword evidence="2" id="KW-1185">Reference proteome</keyword>
<accession>A0AAV0M7H5</accession>
<evidence type="ECO:0000313" key="2">
    <source>
        <dbReference type="Proteomes" id="UP001154282"/>
    </source>
</evidence>
<dbReference type="AlphaFoldDB" id="A0AAV0M7H5"/>
<name>A0AAV0M7H5_9ROSI</name>
<gene>
    <name evidence="1" type="ORF">LITE_LOCUS27264</name>
</gene>
<dbReference type="Proteomes" id="UP001154282">
    <property type="component" value="Unassembled WGS sequence"/>
</dbReference>
<protein>
    <recommendedName>
        <fullName evidence="3">Ribulose-1,5-bisphosphate carboxylase/oxygenase large subunit</fullName>
    </recommendedName>
</protein>
<organism evidence="1 2">
    <name type="scientific">Linum tenue</name>
    <dbReference type="NCBI Taxonomy" id="586396"/>
    <lineage>
        <taxon>Eukaryota</taxon>
        <taxon>Viridiplantae</taxon>
        <taxon>Streptophyta</taxon>
        <taxon>Embryophyta</taxon>
        <taxon>Tracheophyta</taxon>
        <taxon>Spermatophyta</taxon>
        <taxon>Magnoliopsida</taxon>
        <taxon>eudicotyledons</taxon>
        <taxon>Gunneridae</taxon>
        <taxon>Pentapetalae</taxon>
        <taxon>rosids</taxon>
        <taxon>fabids</taxon>
        <taxon>Malpighiales</taxon>
        <taxon>Linaceae</taxon>
        <taxon>Linum</taxon>
    </lineage>
</organism>
<evidence type="ECO:0000313" key="1">
    <source>
        <dbReference type="EMBL" id="CAI0442461.1"/>
    </source>
</evidence>
<sequence length="32" mass="3691">MPSGFRGLQTELTCMAFPWDGTRKTEKEETGW</sequence>
<comment type="caution">
    <text evidence="1">The sequence shown here is derived from an EMBL/GenBank/DDBJ whole genome shotgun (WGS) entry which is preliminary data.</text>
</comment>